<evidence type="ECO:0000259" key="2">
    <source>
        <dbReference type="PROSITE" id="PS51084"/>
    </source>
</evidence>
<gene>
    <name evidence="3" type="ORF">RQL38_01735</name>
</gene>
<feature type="domain" description="HIT" evidence="2">
    <location>
        <begin position="4"/>
        <end position="113"/>
    </location>
</feature>
<keyword evidence="4" id="KW-1185">Reference proteome</keyword>
<feature type="short sequence motif" description="Histidine triad motif" evidence="1">
    <location>
        <begin position="97"/>
        <end position="101"/>
    </location>
</feature>
<accession>A0ABZ2GWR7</accession>
<sequence length="113" mass="12990">MNCLFCKIINKKVKSNIILQTSTIIILQDIKPQAPIHLLIIPIKHISTINEINQENIYIINDIILNAKLIAEKKQINQKGYRLIFNINKQGGQKINHVHLHLLAGRQMKWPPG</sequence>
<evidence type="ECO:0000256" key="1">
    <source>
        <dbReference type="PROSITE-ProRule" id="PRU00464"/>
    </source>
</evidence>
<dbReference type="InterPro" id="IPR019808">
    <property type="entry name" value="Histidine_triad_CS"/>
</dbReference>
<evidence type="ECO:0000313" key="4">
    <source>
        <dbReference type="Proteomes" id="UP001360424"/>
    </source>
</evidence>
<dbReference type="Proteomes" id="UP001360424">
    <property type="component" value="Chromosome"/>
</dbReference>
<dbReference type="Gene3D" id="3.30.428.10">
    <property type="entry name" value="HIT-like"/>
    <property type="match status" value="1"/>
</dbReference>
<dbReference type="PANTHER" id="PTHR23089">
    <property type="entry name" value="HISTIDINE TRIAD HIT PROTEIN"/>
    <property type="match status" value="1"/>
</dbReference>
<dbReference type="Pfam" id="PF11969">
    <property type="entry name" value="DcpS_C"/>
    <property type="match status" value="1"/>
</dbReference>
<dbReference type="InterPro" id="IPR001310">
    <property type="entry name" value="Histidine_triad_HIT"/>
</dbReference>
<dbReference type="RefSeq" id="WP_338521315.1">
    <property type="nucleotide sequence ID" value="NZ_CP135136.1"/>
</dbReference>
<proteinExistence type="predicted"/>
<dbReference type="PROSITE" id="PS00892">
    <property type="entry name" value="HIT_1"/>
    <property type="match status" value="1"/>
</dbReference>
<name>A0ABZ2GWR7_9GAMM</name>
<protein>
    <submittedName>
        <fullName evidence="3">HIT domain-containing protein</fullName>
    </submittedName>
</protein>
<reference evidence="3" key="1">
    <citation type="submission" date="2023-09" db="EMBL/GenBank/DDBJ databases">
        <title>Genomes of two closely related lineages of the louse Polyplax serrata with different host specificities.</title>
        <authorList>
            <person name="Martinu J."/>
            <person name="Tarabai H."/>
            <person name="Stefka J."/>
            <person name="Hypsa V."/>
        </authorList>
    </citation>
    <scope>NUCLEOTIDE SEQUENCE [LARGE SCALE GENOMIC DNA]</scope>
    <source>
        <strain evidence="3">HR10_N</strain>
    </source>
</reference>
<dbReference type="PROSITE" id="PS51084">
    <property type="entry name" value="HIT_2"/>
    <property type="match status" value="1"/>
</dbReference>
<dbReference type="EMBL" id="CP135136">
    <property type="protein sequence ID" value="WWR11869.1"/>
    <property type="molecule type" value="Genomic_DNA"/>
</dbReference>
<dbReference type="InterPro" id="IPR011146">
    <property type="entry name" value="HIT-like"/>
</dbReference>
<dbReference type="InterPro" id="IPR036265">
    <property type="entry name" value="HIT-like_sf"/>
</dbReference>
<dbReference type="PRINTS" id="PR00332">
    <property type="entry name" value="HISTRIAD"/>
</dbReference>
<evidence type="ECO:0000313" key="3">
    <source>
        <dbReference type="EMBL" id="WWR11869.1"/>
    </source>
</evidence>
<dbReference type="SUPFAM" id="SSF54197">
    <property type="entry name" value="HIT-like"/>
    <property type="match status" value="1"/>
</dbReference>
<organism evidence="3 4">
    <name type="scientific">Candidatus Legionella polyplacis</name>
    <dbReference type="NCBI Taxonomy" id="2005262"/>
    <lineage>
        <taxon>Bacteria</taxon>
        <taxon>Pseudomonadati</taxon>
        <taxon>Pseudomonadota</taxon>
        <taxon>Gammaproteobacteria</taxon>
        <taxon>Legionellales</taxon>
        <taxon>Legionellaceae</taxon>
        <taxon>Legionella</taxon>
    </lineage>
</organism>